<reference evidence="1 2" key="1">
    <citation type="submission" date="2018-04" db="EMBL/GenBank/DDBJ databases">
        <title>Genomic Encyclopedia of Type Strains, Phase IV (KMG-IV): sequencing the most valuable type-strain genomes for metagenomic binning, comparative biology and taxonomic classification.</title>
        <authorList>
            <person name="Goeker M."/>
        </authorList>
    </citation>
    <scope>NUCLEOTIDE SEQUENCE [LARGE SCALE GENOMIC DNA]</scope>
    <source>
        <strain evidence="1 2">DSM 14823</strain>
    </source>
</reference>
<name>A0A2U1A9G4_9BACT</name>
<evidence type="ECO:0000313" key="1">
    <source>
        <dbReference type="EMBL" id="PVY29755.1"/>
    </source>
</evidence>
<proteinExistence type="predicted"/>
<keyword evidence="2" id="KW-1185">Reference proteome</keyword>
<dbReference type="RefSeq" id="WP_116886120.1">
    <property type="nucleotide sequence ID" value="NZ_CABMMC010000026.1"/>
</dbReference>
<evidence type="ECO:0000313" key="2">
    <source>
        <dbReference type="Proteomes" id="UP000245959"/>
    </source>
</evidence>
<dbReference type="GeneID" id="78297382"/>
<sequence>MAELISQERFEIWDQFIERWPIEKLWAITVEEYNTLGSKDSFCYCGKKAEDLGSIWDSSAFKFGVFGFDPNAKAQRMKVQVS</sequence>
<dbReference type="Proteomes" id="UP000245959">
    <property type="component" value="Unassembled WGS sequence"/>
</dbReference>
<accession>A0A2U1A9G4</accession>
<gene>
    <name evidence="1" type="ORF">C8D82_1685</name>
</gene>
<protein>
    <submittedName>
        <fullName evidence="1">Uncharacterized protein</fullName>
    </submittedName>
</protein>
<comment type="caution">
    <text evidence="1">The sequence shown here is derived from an EMBL/GenBank/DDBJ whole genome shotgun (WGS) entry which is preliminary data.</text>
</comment>
<dbReference type="OrthoDB" id="9781481at2"/>
<dbReference type="AlphaFoldDB" id="A0A2U1A9G4"/>
<organism evidence="1 2">
    <name type="scientific">Victivallis vadensis</name>
    <dbReference type="NCBI Taxonomy" id="172901"/>
    <lineage>
        <taxon>Bacteria</taxon>
        <taxon>Pseudomonadati</taxon>
        <taxon>Lentisphaerota</taxon>
        <taxon>Lentisphaeria</taxon>
        <taxon>Victivallales</taxon>
        <taxon>Victivallaceae</taxon>
        <taxon>Victivallis</taxon>
    </lineage>
</organism>
<dbReference type="EMBL" id="QEKH01000068">
    <property type="protein sequence ID" value="PVY29755.1"/>
    <property type="molecule type" value="Genomic_DNA"/>
</dbReference>